<evidence type="ECO:0000313" key="2">
    <source>
        <dbReference type="EMBL" id="GGZ75888.1"/>
    </source>
</evidence>
<feature type="domain" description="Carrier" evidence="1">
    <location>
        <begin position="20"/>
        <end position="96"/>
    </location>
</feature>
<accession>A0A918QVZ1</accession>
<dbReference type="Gene3D" id="1.10.1200.10">
    <property type="entry name" value="ACP-like"/>
    <property type="match status" value="1"/>
</dbReference>
<protein>
    <recommendedName>
        <fullName evidence="1">Carrier domain-containing protein</fullName>
    </recommendedName>
</protein>
<reference evidence="2" key="1">
    <citation type="journal article" date="2014" name="Int. J. Syst. Evol. Microbiol.">
        <title>Complete genome sequence of Corynebacterium casei LMG S-19264T (=DSM 44701T), isolated from a smear-ripened cheese.</title>
        <authorList>
            <consortium name="US DOE Joint Genome Institute (JGI-PGF)"/>
            <person name="Walter F."/>
            <person name="Albersmeier A."/>
            <person name="Kalinowski J."/>
            <person name="Ruckert C."/>
        </authorList>
    </citation>
    <scope>NUCLEOTIDE SEQUENCE</scope>
    <source>
        <strain evidence="2">KCTC 12710</strain>
    </source>
</reference>
<dbReference type="EMBL" id="BMWZ01000002">
    <property type="protein sequence ID" value="GGZ75888.1"/>
    <property type="molecule type" value="Genomic_DNA"/>
</dbReference>
<organism evidence="2 3">
    <name type="scientific">Algibacter mikhailovii</name>
    <dbReference type="NCBI Taxonomy" id="425498"/>
    <lineage>
        <taxon>Bacteria</taxon>
        <taxon>Pseudomonadati</taxon>
        <taxon>Bacteroidota</taxon>
        <taxon>Flavobacteriia</taxon>
        <taxon>Flavobacteriales</taxon>
        <taxon>Flavobacteriaceae</taxon>
        <taxon>Algibacter</taxon>
    </lineage>
</organism>
<name>A0A918QVZ1_9FLAO</name>
<dbReference type="InterPro" id="IPR009081">
    <property type="entry name" value="PP-bd_ACP"/>
</dbReference>
<comment type="caution">
    <text evidence="2">The sequence shown here is derived from an EMBL/GenBank/DDBJ whole genome shotgun (WGS) entry which is preliminary data.</text>
</comment>
<proteinExistence type="predicted"/>
<dbReference type="Proteomes" id="UP000636004">
    <property type="component" value="Unassembled WGS sequence"/>
</dbReference>
<dbReference type="PROSITE" id="PS50075">
    <property type="entry name" value="CARRIER"/>
    <property type="match status" value="1"/>
</dbReference>
<evidence type="ECO:0000313" key="3">
    <source>
        <dbReference type="Proteomes" id="UP000636004"/>
    </source>
</evidence>
<dbReference type="AlphaFoldDB" id="A0A918QVZ1"/>
<evidence type="ECO:0000259" key="1">
    <source>
        <dbReference type="PROSITE" id="PS50075"/>
    </source>
</evidence>
<dbReference type="InterPro" id="IPR036736">
    <property type="entry name" value="ACP-like_sf"/>
</dbReference>
<sequence>MDVLFLRKLANRRITMKKEALIAQLKDIVQPYVQNEEALENLTENTDFISDLKINSANLVDVVLDVEEVFDIEIDNDAMEKMLTVKAAMEIISAKLDEK</sequence>
<dbReference type="SUPFAM" id="SSF47336">
    <property type="entry name" value="ACP-like"/>
    <property type="match status" value="1"/>
</dbReference>
<reference evidence="2" key="2">
    <citation type="submission" date="2020-09" db="EMBL/GenBank/DDBJ databases">
        <authorList>
            <person name="Sun Q."/>
            <person name="Kim S."/>
        </authorList>
    </citation>
    <scope>NUCLEOTIDE SEQUENCE</scope>
    <source>
        <strain evidence="2">KCTC 12710</strain>
    </source>
</reference>
<gene>
    <name evidence="2" type="ORF">GCM10007028_11790</name>
</gene>
<keyword evidence="3" id="KW-1185">Reference proteome</keyword>